<dbReference type="GeneID" id="76973001"/>
<dbReference type="InterPro" id="IPR025906">
    <property type="entry name" value="YjfB_motility"/>
</dbReference>
<accession>A0A6C1WRV0</accession>
<name>A0A6C1WRV0_BACLI</name>
<dbReference type="RefSeq" id="WP_003182594.1">
    <property type="nucleotide sequence ID" value="NZ_BEXU01000031.1"/>
</dbReference>
<gene>
    <name evidence="1" type="ORF">CHCC16736_2235</name>
</gene>
<evidence type="ECO:0000313" key="1">
    <source>
        <dbReference type="EMBL" id="TWL20951.1"/>
    </source>
</evidence>
<reference evidence="1 2" key="1">
    <citation type="submission" date="2019-06" db="EMBL/GenBank/DDBJ databases">
        <title>Genome sequence analysis of &gt;100 Bacillus licheniformis strains suggests intrinsic resistance to this species.</title>
        <authorList>
            <person name="Wels M."/>
            <person name="Siezen R.J."/>
            <person name="Johansen E."/>
            <person name="Stuer-Lauridsen B."/>
            <person name="Bjerre K."/>
            <person name="Nielsen B.K.K."/>
        </authorList>
    </citation>
    <scope>NUCLEOTIDE SEQUENCE [LARGE SCALE GENOMIC DNA]</scope>
    <source>
        <strain evidence="1 2">BAC-16736</strain>
    </source>
</reference>
<sequence>MLDIAVLSMAMSQAALYQNVQMSLTKTALDTAEQSAQQLVDMVQAPHPVSGHHIDLKG</sequence>
<evidence type="ECO:0000313" key="2">
    <source>
        <dbReference type="Proteomes" id="UP000435910"/>
    </source>
</evidence>
<protein>
    <submittedName>
        <fullName evidence="1">Uncharacterized protein</fullName>
    </submittedName>
</protein>
<proteinExistence type="predicted"/>
<dbReference type="Pfam" id="PF14070">
    <property type="entry name" value="YjfB_motility"/>
    <property type="match status" value="1"/>
</dbReference>
<dbReference type="EMBL" id="NILC01000033">
    <property type="protein sequence ID" value="TWL20951.1"/>
    <property type="molecule type" value="Genomic_DNA"/>
</dbReference>
<organism evidence="1 2">
    <name type="scientific">Bacillus licheniformis</name>
    <dbReference type="NCBI Taxonomy" id="1402"/>
    <lineage>
        <taxon>Bacteria</taxon>
        <taxon>Bacillati</taxon>
        <taxon>Bacillota</taxon>
        <taxon>Bacilli</taxon>
        <taxon>Bacillales</taxon>
        <taxon>Bacillaceae</taxon>
        <taxon>Bacillus</taxon>
    </lineage>
</organism>
<dbReference type="AlphaFoldDB" id="A0A6C1WRV0"/>
<comment type="caution">
    <text evidence="1">The sequence shown here is derived from an EMBL/GenBank/DDBJ whole genome shotgun (WGS) entry which is preliminary data.</text>
</comment>
<dbReference type="Proteomes" id="UP000435910">
    <property type="component" value="Unassembled WGS sequence"/>
</dbReference>